<comment type="caution">
    <text evidence="2">The sequence shown here is derived from an EMBL/GenBank/DDBJ whole genome shotgun (WGS) entry which is preliminary data.</text>
</comment>
<reference evidence="2 3" key="1">
    <citation type="journal article" date="2023" name="IMA Fungus">
        <title>Comparative genomic study of the Penicillium genus elucidates a diverse pangenome and 15 lateral gene transfer events.</title>
        <authorList>
            <person name="Petersen C."/>
            <person name="Sorensen T."/>
            <person name="Nielsen M.R."/>
            <person name="Sondergaard T.E."/>
            <person name="Sorensen J.L."/>
            <person name="Fitzpatrick D.A."/>
            <person name="Frisvad J.C."/>
            <person name="Nielsen K.L."/>
        </authorList>
    </citation>
    <scope>NUCLEOTIDE SEQUENCE [LARGE SCALE GENOMIC DNA]</scope>
    <source>
        <strain evidence="2 3">IBT 35679</strain>
    </source>
</reference>
<evidence type="ECO:0000256" key="1">
    <source>
        <dbReference type="SAM" id="SignalP"/>
    </source>
</evidence>
<accession>A0AAD6CK77</accession>
<gene>
    <name evidence="2" type="ORF">N7494_011283</name>
</gene>
<dbReference type="Proteomes" id="UP001220324">
    <property type="component" value="Unassembled WGS sequence"/>
</dbReference>
<protein>
    <submittedName>
        <fullName evidence="2">FAD/NAD(P)-binding domain-containing protein</fullName>
    </submittedName>
</protein>
<dbReference type="AlphaFoldDB" id="A0AAD6CK77"/>
<keyword evidence="3" id="KW-1185">Reference proteome</keyword>
<proteinExistence type="predicted"/>
<evidence type="ECO:0000313" key="2">
    <source>
        <dbReference type="EMBL" id="KAJ5524633.1"/>
    </source>
</evidence>
<dbReference type="Gene3D" id="3.30.70.1990">
    <property type="match status" value="1"/>
</dbReference>
<feature type="chain" id="PRO_5041975777" evidence="1">
    <location>
        <begin position="25"/>
        <end position="460"/>
    </location>
</feature>
<organism evidence="2 3">
    <name type="scientific">Penicillium frequentans</name>
    <dbReference type="NCBI Taxonomy" id="3151616"/>
    <lineage>
        <taxon>Eukaryota</taxon>
        <taxon>Fungi</taxon>
        <taxon>Dikarya</taxon>
        <taxon>Ascomycota</taxon>
        <taxon>Pezizomycotina</taxon>
        <taxon>Eurotiomycetes</taxon>
        <taxon>Eurotiomycetidae</taxon>
        <taxon>Eurotiales</taxon>
        <taxon>Aspergillaceae</taxon>
        <taxon>Penicillium</taxon>
    </lineage>
</organism>
<dbReference type="InterPro" id="IPR036188">
    <property type="entry name" value="FAD/NAD-bd_sf"/>
</dbReference>
<evidence type="ECO:0000313" key="3">
    <source>
        <dbReference type="Proteomes" id="UP001220324"/>
    </source>
</evidence>
<feature type="signal peptide" evidence="1">
    <location>
        <begin position="1"/>
        <end position="24"/>
    </location>
</feature>
<dbReference type="Gene3D" id="3.50.50.60">
    <property type="entry name" value="FAD/NAD(P)-binding domain"/>
    <property type="match status" value="1"/>
</dbReference>
<dbReference type="PROSITE" id="PS51257">
    <property type="entry name" value="PROKAR_LIPOPROTEIN"/>
    <property type="match status" value="1"/>
</dbReference>
<name>A0AAD6CK77_9EURO</name>
<dbReference type="Gene3D" id="1.10.405.20">
    <property type="match status" value="1"/>
</dbReference>
<dbReference type="SUPFAM" id="SSF51905">
    <property type="entry name" value="FAD/NAD(P)-binding domain"/>
    <property type="match status" value="1"/>
</dbReference>
<sequence length="460" mass="50857">MVRHIRRALASGLVLLASLGSCDDNTIVRDVAIIGGGASGTFAAVKLRDAGKSIVLIEKEVILGGHTNTYQDPVTNQTVDYGVEVYHNQQFVKDFFDRLNVSWTIADPNFITSVTPQFLDPKTAKPVNYTPPDPTAGLQAYAQQLSQYPDVELGFFLPDPVPEDLLLPFGQFIEKYPDVANATFTICSYGQGLGDELKQPTLYVFKNFGTDIIRDIATGFLVTTGQGNYEIYDHATKLLGHDVLLDSTVVNTTQRDNKGVELTVQTPTGYQKVKAKKLLITIPPKLDNLRPLSLNHRESDIFGKFIHTGYYTSLVNNTGLPPNYTAYTASPDTQQNIPKLPGIYVVTGTAIDGVFDIKYGSPSPVPDEDVKREILSYVRKLQANGIAEKLPDDPQFVAYNSHAPFELTVPADQIENGFYDDLYSLQGYRSTWYTGAAFHTQDSSMLWNFTSNYVLPDLLA</sequence>
<dbReference type="Pfam" id="PF13450">
    <property type="entry name" value="NAD_binding_8"/>
    <property type="match status" value="1"/>
</dbReference>
<keyword evidence="1" id="KW-0732">Signal</keyword>
<dbReference type="EMBL" id="JAQIZZ010000008">
    <property type="protein sequence ID" value="KAJ5524633.1"/>
    <property type="molecule type" value="Genomic_DNA"/>
</dbReference>